<dbReference type="SMART" id="SM00382">
    <property type="entry name" value="AAA"/>
    <property type="match status" value="2"/>
</dbReference>
<feature type="compositionally biased region" description="Polar residues" evidence="5">
    <location>
        <begin position="1"/>
        <end position="11"/>
    </location>
</feature>
<accession>A0A0K2RYT0</accession>
<organism evidence="7">
    <name type="scientific">Rothia mucilaginosa</name>
    <dbReference type="NCBI Taxonomy" id="43675"/>
    <lineage>
        <taxon>Bacteria</taxon>
        <taxon>Bacillati</taxon>
        <taxon>Actinomycetota</taxon>
        <taxon>Actinomycetes</taxon>
        <taxon>Micrococcales</taxon>
        <taxon>Micrococcaceae</taxon>
        <taxon>Rothia</taxon>
    </lineage>
</organism>
<dbReference type="AlphaFoldDB" id="A0A0K2RYT0"/>
<keyword evidence="2" id="KW-0547">Nucleotide-binding</keyword>
<keyword evidence="1" id="KW-0677">Repeat</keyword>
<feature type="coiled-coil region" evidence="4">
    <location>
        <begin position="345"/>
        <end position="372"/>
    </location>
</feature>
<evidence type="ECO:0000256" key="3">
    <source>
        <dbReference type="ARBA" id="ARBA00022840"/>
    </source>
</evidence>
<feature type="region of interest" description="Disordered" evidence="5">
    <location>
        <begin position="1"/>
        <end position="22"/>
    </location>
</feature>
<dbReference type="PATRIC" id="fig|43675.28.peg.720"/>
<dbReference type="EMBL" id="AP014938">
    <property type="protein sequence ID" value="BAS19950.1"/>
    <property type="molecule type" value="Genomic_DNA"/>
</dbReference>
<evidence type="ECO:0000256" key="4">
    <source>
        <dbReference type="SAM" id="Coils"/>
    </source>
</evidence>
<dbReference type="GO" id="GO:0005524">
    <property type="term" value="F:ATP binding"/>
    <property type="evidence" value="ECO:0007669"/>
    <property type="project" value="UniProtKB-KW"/>
</dbReference>
<dbReference type="InterPro" id="IPR050611">
    <property type="entry name" value="ABCF"/>
</dbReference>
<dbReference type="Proteomes" id="UP000066203">
    <property type="component" value="Chromosome"/>
</dbReference>
<dbReference type="SUPFAM" id="SSF52540">
    <property type="entry name" value="P-loop containing nucleoside triphosphate hydrolases"/>
    <property type="match status" value="2"/>
</dbReference>
<keyword evidence="4" id="KW-0175">Coiled coil</keyword>
<evidence type="ECO:0000313" key="7">
    <source>
        <dbReference type="EMBL" id="BAS19950.1"/>
    </source>
</evidence>
<keyword evidence="3" id="KW-0067">ATP-binding</keyword>
<evidence type="ECO:0000256" key="2">
    <source>
        <dbReference type="ARBA" id="ARBA00022741"/>
    </source>
</evidence>
<protein>
    <recommendedName>
        <fullName evidence="6">ABC transporter domain-containing protein</fullName>
    </recommendedName>
</protein>
<evidence type="ECO:0000259" key="6">
    <source>
        <dbReference type="PROSITE" id="PS50893"/>
    </source>
</evidence>
<evidence type="ECO:0000256" key="5">
    <source>
        <dbReference type="SAM" id="MobiDB-lite"/>
    </source>
</evidence>
<evidence type="ECO:0000256" key="1">
    <source>
        <dbReference type="ARBA" id="ARBA00022737"/>
    </source>
</evidence>
<reference evidence="8" key="1">
    <citation type="submission" date="2015-08" db="EMBL/GenBank/DDBJ databases">
        <title>Complete genome sequence of Rothia mucilaginosa strain NUM-Rm6536.</title>
        <authorList>
            <person name="Nambu T."/>
        </authorList>
    </citation>
    <scope>NUCLEOTIDE SEQUENCE [LARGE SCALE GENOMIC DNA]</scope>
    <source>
        <strain evidence="8">NUM-Rm6536</strain>
    </source>
</reference>
<evidence type="ECO:0000313" key="8">
    <source>
        <dbReference type="Proteomes" id="UP000066203"/>
    </source>
</evidence>
<dbReference type="PANTHER" id="PTHR19211:SF6">
    <property type="entry name" value="BLL7188 PROTEIN"/>
    <property type="match status" value="1"/>
</dbReference>
<dbReference type="InterPro" id="IPR003439">
    <property type="entry name" value="ABC_transporter-like_ATP-bd"/>
</dbReference>
<dbReference type="PROSITE" id="PS50893">
    <property type="entry name" value="ABC_TRANSPORTER_2"/>
    <property type="match status" value="1"/>
</dbReference>
<dbReference type="InterPro" id="IPR027417">
    <property type="entry name" value="P-loop_NTPase"/>
</dbReference>
<dbReference type="RefSeq" id="WP_060824080.1">
    <property type="nucleotide sequence ID" value="NZ_AP014938.1"/>
</dbReference>
<name>A0A0K2RYT0_9MICC</name>
<dbReference type="GO" id="GO:0016887">
    <property type="term" value="F:ATP hydrolysis activity"/>
    <property type="evidence" value="ECO:0007669"/>
    <property type="project" value="InterPro"/>
</dbReference>
<dbReference type="PANTHER" id="PTHR19211">
    <property type="entry name" value="ATP-BINDING TRANSPORT PROTEIN-RELATED"/>
    <property type="match status" value="1"/>
</dbReference>
<sequence length="608" mass="67171">MTHVLQPQATFPRSASSRDARSHATSHAAAHISIAHLHFAHPSQPPLFANLSAVFSASLTGLIGDNGCGKTTLMRLILGDLTPSSGSLAAPEHMAYLPQDLGLDREQTLAELCGISEILRALQAVESGEYSPELYETIGDNWDVEERTLAALATYGFTPAALIDRDNPEAIRALFARSMRSFSGGEAVIAALASLMISDPEFILLDEPTNNLDSAAKAQLFAALEALPCPALIISHDRDLLERVNVIAELHADRQGLAHLRLFEGNYSTYRQALDTEQQAAQRRVSEAKNRVRSAHREWVQAQEIISKNMAQVWKDDQPDTILDLAKDASRQAAAKLRVLRIGKQEQAQEEYQNAQDEVRVQEKIYAELSQQPLPAGRKVLELHRVDSRGTNPQQVSRETFTTQQPTKVDSLHFSPVEADGESRQGTPAEHPEHLILSGPEHLRITGANGSGKTTLLEAIAHAKDPEYRSPVQPAYRVDYCLEGAYIPQRITLDPQLTLLQSVQRTNPGVSEQHLRDQLARLLFRRESVHHKTGELSGGERFRAAVAQVLLADPVPQLLMLDEPTNNLDISSVDWLVQALEAYTGALIVVSHDEDFCRRIRIDRTLAL</sequence>
<proteinExistence type="predicted"/>
<feature type="coiled-coil region" evidence="4">
    <location>
        <begin position="271"/>
        <end position="298"/>
    </location>
</feature>
<dbReference type="InterPro" id="IPR003593">
    <property type="entry name" value="AAA+_ATPase"/>
</dbReference>
<dbReference type="Pfam" id="PF00005">
    <property type="entry name" value="ABC_tran"/>
    <property type="match status" value="2"/>
</dbReference>
<dbReference type="Gene3D" id="3.40.50.300">
    <property type="entry name" value="P-loop containing nucleotide triphosphate hydrolases"/>
    <property type="match status" value="2"/>
</dbReference>
<gene>
    <name evidence="7" type="ORF">RM6536_0703</name>
</gene>
<feature type="domain" description="ABC transporter" evidence="6">
    <location>
        <begin position="32"/>
        <end position="280"/>
    </location>
</feature>